<dbReference type="PRINTS" id="PR00791">
    <property type="entry name" value="PEPDIPTASEA"/>
</dbReference>
<evidence type="ECO:0000256" key="5">
    <source>
        <dbReference type="PIRSR" id="PIRSR601548-1"/>
    </source>
</evidence>
<dbReference type="SUPFAM" id="SSF55486">
    <property type="entry name" value="Metalloproteases ('zincins'), catalytic domain"/>
    <property type="match status" value="1"/>
</dbReference>
<dbReference type="EC" id="3.4.-.-" evidence="13"/>
<dbReference type="GO" id="GO:0008237">
    <property type="term" value="F:metallopeptidase activity"/>
    <property type="evidence" value="ECO:0007669"/>
    <property type="project" value="UniProtKB-KW"/>
</dbReference>
<feature type="binding site" evidence="8">
    <location>
        <position position="193"/>
    </location>
    <ligand>
        <name>chloride</name>
        <dbReference type="ChEBI" id="CHEBI:17996"/>
        <label>1</label>
    </ligand>
</feature>
<name>A0A1D2NN56_ORCCI</name>
<dbReference type="GO" id="GO:0008241">
    <property type="term" value="F:peptidyl-dipeptidase activity"/>
    <property type="evidence" value="ECO:0007669"/>
    <property type="project" value="InterPro"/>
</dbReference>
<evidence type="ECO:0000256" key="3">
    <source>
        <dbReference type="ARBA" id="ARBA00023157"/>
    </source>
</evidence>
<feature type="active site" description="Proton acceptor 1" evidence="5">
    <location>
        <position position="337"/>
    </location>
</feature>
<evidence type="ECO:0000256" key="7">
    <source>
        <dbReference type="PIRSR" id="PIRSR601548-11"/>
    </source>
</evidence>
<dbReference type="OMA" id="HIWVEWR"/>
<dbReference type="OrthoDB" id="10029630at2759"/>
<dbReference type="GO" id="GO:0046872">
    <property type="term" value="F:metal ion binding"/>
    <property type="evidence" value="ECO:0007669"/>
    <property type="project" value="UniProtKB-KW"/>
</dbReference>
<dbReference type="PANTHER" id="PTHR10514">
    <property type="entry name" value="ANGIOTENSIN-CONVERTING ENZYME"/>
    <property type="match status" value="1"/>
</dbReference>
<evidence type="ECO:0000256" key="10">
    <source>
        <dbReference type="PIRSR" id="PIRSR601548-4"/>
    </source>
</evidence>
<keyword evidence="9 13" id="KW-0862">Zinc</keyword>
<dbReference type="GO" id="GO:0004180">
    <property type="term" value="F:carboxypeptidase activity"/>
    <property type="evidence" value="ECO:0007669"/>
    <property type="project" value="UniProtKB-KW"/>
</dbReference>
<dbReference type="GO" id="GO:0005886">
    <property type="term" value="C:plasma membrane"/>
    <property type="evidence" value="ECO:0007669"/>
    <property type="project" value="TreeGrafter"/>
</dbReference>
<feature type="glycosylation site" description="N-linked (GlcNAc...) (complex) asparagine" evidence="6">
    <location>
        <position position="71"/>
    </location>
</feature>
<sequence>MEAATNYLANVFEPQATLWAKKTSEAEWNYETDLLNETVRKIWEQTSFEAASFGKHAWENVKRFDYKGFKNEDVKRQLQKLSVIGVAALPEEKLRERQKISAEMAAIYSTAKICPFEKQSCDLETEGLALDPDLEQLMAEGHNYDELAYVWTAWRNATGPKLREMYNRFVDLGNEAAKLNGFDSLVGLWLRRYESNTFEKDCDDLWNQVKPLYEELHAYTRYKLRERNMWAQNWEGLSDLLMPFPNATHFDVSRQLQNRFKPDLEGIKGMFETANEFFVSMGLLNMSVAYGPKAMLVKPTDKQVVCHAGAWDFSKDDFRIKMCTTISQNDFLTAGHELGHIQYFMSYKHLPYMFRSGANPGDLISISMRTPKHMIRTGLVNEKEARVSKESTLNYLMQVSLQKVPFLPFAYLIDAYRWKIFDGSISRKDLTYEWTKIRSDYQGVIPPVVRTELDFDAAAKYHVPNDVPYISYFVSHMLQFQLYKALCETAKEYPAQHLHECDFYQNKDVGAQLQKLLKAGSSKNWQTILEETIGQSKMNASALLEFFAPIYEFLKEYRAKMDYPIGWPKKTFENMVHRG</sequence>
<evidence type="ECO:0000256" key="4">
    <source>
        <dbReference type="ARBA" id="ARBA00023180"/>
    </source>
</evidence>
<dbReference type="AlphaFoldDB" id="A0A1D2NN56"/>
<keyword evidence="2" id="KW-0732">Signal</keyword>
<dbReference type="InterPro" id="IPR001548">
    <property type="entry name" value="Peptidase_M2"/>
</dbReference>
<feature type="binding site" evidence="9">
    <location>
        <position position="340"/>
    </location>
    <ligand>
        <name>Zn(2+)</name>
        <dbReference type="ChEBI" id="CHEBI:29105"/>
        <label>1</label>
        <note>catalytic</note>
    </ligand>
</feature>
<dbReference type="Proteomes" id="UP000094527">
    <property type="component" value="Unassembled WGS sequence"/>
</dbReference>
<dbReference type="STRING" id="48709.A0A1D2NN56"/>
<feature type="active site" description="Proton donor 1" evidence="5">
    <location>
        <position position="462"/>
    </location>
</feature>
<evidence type="ECO:0000256" key="9">
    <source>
        <dbReference type="PIRSR" id="PIRSR601548-3"/>
    </source>
</evidence>
<accession>A0A1D2NN56</accession>
<evidence type="ECO:0000256" key="12">
    <source>
        <dbReference type="PROSITE-ProRule" id="PRU01355"/>
    </source>
</evidence>
<keyword evidence="15" id="KW-1185">Reference proteome</keyword>
<keyword evidence="13" id="KW-0482">Metalloprotease</keyword>
<dbReference type="Gene3D" id="1.10.1370.30">
    <property type="match status" value="2"/>
</dbReference>
<dbReference type="GO" id="GO:0006508">
    <property type="term" value="P:proteolysis"/>
    <property type="evidence" value="ECO:0007669"/>
    <property type="project" value="UniProtKB-KW"/>
</dbReference>
<evidence type="ECO:0000256" key="2">
    <source>
        <dbReference type="ARBA" id="ARBA00022729"/>
    </source>
</evidence>
<feature type="active site" description="Proton donor 2" evidence="7">
    <location>
        <position position="462"/>
    </location>
</feature>
<proteinExistence type="inferred from homology"/>
<dbReference type="CDD" id="cd06461">
    <property type="entry name" value="M2_ACE"/>
    <property type="match status" value="1"/>
</dbReference>
<comment type="similarity">
    <text evidence="1 12 13">Belongs to the peptidase M2 family.</text>
</comment>
<feature type="disulfide bond" evidence="10">
    <location>
        <begin position="306"/>
        <end position="323"/>
    </location>
</feature>
<feature type="binding site" evidence="11">
    <location>
        <position position="336"/>
    </location>
    <ligand>
        <name>Zn(2+)</name>
        <dbReference type="ChEBI" id="CHEBI:29105"/>
        <label>2</label>
        <note>catalytic</note>
    </ligand>
</feature>
<comment type="caution">
    <text evidence="14">The sequence shown here is derived from an EMBL/GenBank/DDBJ whole genome shotgun (WGS) entry which is preliminary data.</text>
</comment>
<feature type="binding site" evidence="9">
    <location>
        <position position="336"/>
    </location>
    <ligand>
        <name>Zn(2+)</name>
        <dbReference type="ChEBI" id="CHEBI:29105"/>
        <label>1</label>
        <note>catalytic</note>
    </ligand>
</feature>
<dbReference type="PANTHER" id="PTHR10514:SF27">
    <property type="entry name" value="ANGIOTENSIN-CONVERTING ENZYME"/>
    <property type="match status" value="1"/>
</dbReference>
<feature type="active site" description="Proton acceptor 2" evidence="7">
    <location>
        <position position="337"/>
    </location>
</feature>
<keyword evidence="9 13" id="KW-0479">Metal-binding</keyword>
<evidence type="ECO:0000313" key="14">
    <source>
        <dbReference type="EMBL" id="ODN06515.1"/>
    </source>
</evidence>
<evidence type="ECO:0000313" key="15">
    <source>
        <dbReference type="Proteomes" id="UP000094527"/>
    </source>
</evidence>
<keyword evidence="4 6" id="KW-0325">Glycoprotein</keyword>
<keyword evidence="13" id="KW-0121">Carboxypeptidase</keyword>
<feature type="binding site" evidence="11">
    <location>
        <position position="340"/>
    </location>
    <ligand>
        <name>Zn(2+)</name>
        <dbReference type="ChEBI" id="CHEBI:29105"/>
        <label>2</label>
        <note>catalytic</note>
    </ligand>
</feature>
<comment type="caution">
    <text evidence="12">Lacks conserved residue(s) required for the propagation of feature annotation.</text>
</comment>
<evidence type="ECO:0000256" key="6">
    <source>
        <dbReference type="PIRSR" id="PIRSR601548-10"/>
    </source>
</evidence>
<keyword evidence="3 10" id="KW-1015">Disulfide bond</keyword>
<evidence type="ECO:0000256" key="11">
    <source>
        <dbReference type="PIRSR" id="PIRSR601548-8"/>
    </source>
</evidence>
<comment type="cofactor">
    <cofactor evidence="13">
        <name>Zn(2+)</name>
        <dbReference type="ChEBI" id="CHEBI:29105"/>
    </cofactor>
    <text evidence="13">Binds 1 zinc ion per subunit.</text>
</comment>
<evidence type="ECO:0000256" key="8">
    <source>
        <dbReference type="PIRSR" id="PIRSR601548-2"/>
    </source>
</evidence>
<dbReference type="Pfam" id="PF01401">
    <property type="entry name" value="Peptidase_M2"/>
    <property type="match status" value="1"/>
</dbReference>
<protein>
    <recommendedName>
        <fullName evidence="13">Angiotensin-converting enzyme</fullName>
        <ecNumber evidence="13">3.4.-.-</ecNumber>
    </recommendedName>
</protein>
<reference evidence="14 15" key="1">
    <citation type="journal article" date="2016" name="Genome Biol. Evol.">
        <title>Gene Family Evolution Reflects Adaptation to Soil Environmental Stressors in the Genome of the Collembolan Orchesella cincta.</title>
        <authorList>
            <person name="Faddeeva-Vakhrusheva A."/>
            <person name="Derks M.F."/>
            <person name="Anvar S.Y."/>
            <person name="Agamennone V."/>
            <person name="Suring W."/>
            <person name="Smit S."/>
            <person name="van Straalen N.M."/>
            <person name="Roelofs D."/>
        </authorList>
    </citation>
    <scope>NUCLEOTIDE SEQUENCE [LARGE SCALE GENOMIC DNA]</scope>
    <source>
        <tissue evidence="14">Mixed pool</tissue>
    </source>
</reference>
<dbReference type="EMBL" id="LJIJ01000004">
    <property type="protein sequence ID" value="ODN06515.1"/>
    <property type="molecule type" value="Genomic_DNA"/>
</dbReference>
<gene>
    <name evidence="14" type="ORF">Ocin01_00162</name>
</gene>
<keyword evidence="13" id="KW-0378">Hydrolase</keyword>
<evidence type="ECO:0000256" key="13">
    <source>
        <dbReference type="RuleBase" id="RU361144"/>
    </source>
</evidence>
<feature type="disulfide bond" evidence="10">
    <location>
        <begin position="487"/>
        <end position="501"/>
    </location>
</feature>
<keyword evidence="13" id="KW-0645">Protease</keyword>
<evidence type="ECO:0000256" key="1">
    <source>
        <dbReference type="ARBA" id="ARBA00008139"/>
    </source>
</evidence>
<organism evidence="14 15">
    <name type="scientific">Orchesella cincta</name>
    <name type="common">Springtail</name>
    <name type="synonym">Podura cincta</name>
    <dbReference type="NCBI Taxonomy" id="48709"/>
    <lineage>
        <taxon>Eukaryota</taxon>
        <taxon>Metazoa</taxon>
        <taxon>Ecdysozoa</taxon>
        <taxon>Arthropoda</taxon>
        <taxon>Hexapoda</taxon>
        <taxon>Collembola</taxon>
        <taxon>Entomobryomorpha</taxon>
        <taxon>Entomobryoidea</taxon>
        <taxon>Orchesellidae</taxon>
        <taxon>Orchesellinae</taxon>
        <taxon>Orchesella</taxon>
    </lineage>
</organism>
<dbReference type="PROSITE" id="PS52011">
    <property type="entry name" value="PEPTIDASE_M2"/>
    <property type="match status" value="1"/>
</dbReference>